<feature type="domain" description="LTD" evidence="2">
    <location>
        <begin position="15"/>
        <end position="191"/>
    </location>
</feature>
<dbReference type="GO" id="GO:0004519">
    <property type="term" value="F:endonuclease activity"/>
    <property type="evidence" value="ECO:0007669"/>
    <property type="project" value="UniProtKB-KW"/>
</dbReference>
<dbReference type="SUPFAM" id="SSF74853">
    <property type="entry name" value="Lamin A/C globular tail domain"/>
    <property type="match status" value="1"/>
</dbReference>
<evidence type="ECO:0000259" key="2">
    <source>
        <dbReference type="PROSITE" id="PS51841"/>
    </source>
</evidence>
<dbReference type="PROSITE" id="PS51841">
    <property type="entry name" value="LTD"/>
    <property type="match status" value="1"/>
</dbReference>
<dbReference type="Proteomes" id="UP001285263">
    <property type="component" value="Unassembled WGS sequence"/>
</dbReference>
<dbReference type="Gene3D" id="3.60.10.10">
    <property type="entry name" value="Endonuclease/exonuclease/phosphatase"/>
    <property type="match status" value="1"/>
</dbReference>
<dbReference type="NCBIfam" id="TIGR03661">
    <property type="entry name" value="T1SS_VCA0849"/>
    <property type="match status" value="1"/>
</dbReference>
<keyword evidence="3" id="KW-0540">Nuclease</keyword>
<keyword evidence="1" id="KW-0732">Signal</keyword>
<proteinExistence type="predicted"/>
<dbReference type="InterPro" id="IPR019960">
    <property type="entry name" value="T1SS_VCA0849"/>
</dbReference>
<dbReference type="SUPFAM" id="SSF51120">
    <property type="entry name" value="beta-Roll"/>
    <property type="match status" value="1"/>
</dbReference>
<keyword evidence="4" id="KW-1185">Reference proteome</keyword>
<evidence type="ECO:0000313" key="3">
    <source>
        <dbReference type="EMBL" id="MDY0747836.1"/>
    </source>
</evidence>
<dbReference type="SUPFAM" id="SSF56219">
    <property type="entry name" value="DNase I-like"/>
    <property type="match status" value="1"/>
</dbReference>
<dbReference type="InterPro" id="IPR036415">
    <property type="entry name" value="Lamin_tail_dom_sf"/>
</dbReference>
<gene>
    <name evidence="3" type="ORF">SNE35_25260</name>
</gene>
<dbReference type="CDD" id="cd04486">
    <property type="entry name" value="YhcR_OBF_like"/>
    <property type="match status" value="1"/>
</dbReference>
<dbReference type="Gene3D" id="2.150.10.10">
    <property type="entry name" value="Serralysin-like metalloprotease, C-terminal"/>
    <property type="match status" value="1"/>
</dbReference>
<evidence type="ECO:0000313" key="4">
    <source>
        <dbReference type="Proteomes" id="UP001285263"/>
    </source>
</evidence>
<dbReference type="InterPro" id="IPR001322">
    <property type="entry name" value="Lamin_tail_dom"/>
</dbReference>
<evidence type="ECO:0000256" key="1">
    <source>
        <dbReference type="SAM" id="SignalP"/>
    </source>
</evidence>
<sequence length="1026" mass="103782">MKLKPLAILLSAALASMAASASPTGVVISQVFGGGGSANTSLLYKNDFVELFNAGSAPVAIGGWSVQYASSTGTSWQVTTIPAGVTLQPGQYYLVAESASGSYAGAAAVNGDITGTIAMAAGAGKVALAKSATALTGTAPTNAEDVVGYGGSASTEGSLATTLSVTLGALRNGGGCTDTNNNATDFTGGTPTPRNTSSATHLCGAPVNAVIIPSCPAASAVLGTASSFSVTATDADSRVNAASVTGTWPAGVTLGSFSPAAADGGVATQQISVGANVPAGSYSLNLGWANDDAQTASCTIALNVQGAITIPQIQGTGATSPMVGQTVTTSGVVTKLTNAGFFLQDVDSGNNPAVTGASSGIYVYTSTAPTVTVGHAVRLSGTVSEFNTGAASNADTLAHTVTELVSPSGITDLGATNAVMPVELDLLTLPTDALEAYEGMVVTLRGPLMAQQNYFYGRYGQLTIAAGGRVQTPTNVLRPGAAARDLLAANLARSILLDDGSSLQNVNPVPFIGPDNTVRAGDTTGDITGVIDYGLATSTNTEFGMYKIHPLDNAAVSFARTNPRQATPQVSGGNVRIASANVLNFFTSFTNGGFATGTAGCSLGGATSNGNCRGADNITEFNRQLAKTVAELSALNADVLGLMEIQNSGQTTVQYLVDQLNAKLGAGTYATVPVPSQGTGTDAIRVAMIYKPGKVALNGVTLSDADAVNNRPPLAQGFVLPNGEKFAVVVNHLKSKSSCEDTSDGDDGLQGVCNLTRVKQANRLKTFVETVKTAAGTSDVVLLGDFNSYAKEDPVDALTSGGAIVDMVAAFDTDPNAPDYSYVFDGASGRLDHGFATASLAPKVVYATSWHINADEPSFIDYNTEFKVFGTSTTGNPDYYTATPYRSSDHDPMVLGLNLVNEISGGGKTIVGTPGDDVIEGGPGANTITGNGGHDVFVYRSILDVGDTITDFNPADDRLDLSGLLQSQGVASADPLASGHVTCATQAGSAVIGLDVDGSAGPAKSRAIVQLRGVACTALTAANYKF</sequence>
<dbReference type="Gene3D" id="2.60.40.1260">
    <property type="entry name" value="Lamin Tail domain"/>
    <property type="match status" value="1"/>
</dbReference>
<dbReference type="Pfam" id="PF03372">
    <property type="entry name" value="Exo_endo_phos"/>
    <property type="match status" value="1"/>
</dbReference>
<name>A0ABU5DNF5_9BURK</name>
<dbReference type="InterPro" id="IPR005135">
    <property type="entry name" value="Endo/exonuclease/phosphatase"/>
</dbReference>
<dbReference type="CDD" id="cd10283">
    <property type="entry name" value="MnuA_DNase1-like"/>
    <property type="match status" value="1"/>
</dbReference>
<keyword evidence="3" id="KW-0255">Endonuclease</keyword>
<dbReference type="RefSeq" id="WP_320425805.1">
    <property type="nucleotide sequence ID" value="NZ_JAXCLA010000009.1"/>
</dbReference>
<dbReference type="InterPro" id="IPR047971">
    <property type="entry name" value="ExeM-like"/>
</dbReference>
<comment type="caution">
    <text evidence="3">The sequence shown here is derived from an EMBL/GenBank/DDBJ whole genome shotgun (WGS) entry which is preliminary data.</text>
</comment>
<organism evidence="3 4">
    <name type="scientific">Roseateles agri</name>
    <dbReference type="NCBI Taxonomy" id="3098619"/>
    <lineage>
        <taxon>Bacteria</taxon>
        <taxon>Pseudomonadati</taxon>
        <taxon>Pseudomonadota</taxon>
        <taxon>Betaproteobacteria</taxon>
        <taxon>Burkholderiales</taxon>
        <taxon>Sphaerotilaceae</taxon>
        <taxon>Roseateles</taxon>
    </lineage>
</organism>
<dbReference type="InterPro" id="IPR001343">
    <property type="entry name" value="Hemolysn_Ca-bd"/>
</dbReference>
<dbReference type="PANTHER" id="PTHR42834">
    <property type="entry name" value="ENDONUCLEASE/EXONUCLEASE/PHOSPHATASE FAMILY PROTEIN (AFU_ORTHOLOGUE AFUA_3G09210)"/>
    <property type="match status" value="1"/>
</dbReference>
<feature type="chain" id="PRO_5046668576" evidence="1">
    <location>
        <begin position="22"/>
        <end position="1026"/>
    </location>
</feature>
<accession>A0ABU5DNF5</accession>
<protein>
    <submittedName>
        <fullName evidence="3">ExeM/NucH family extracellular endonuclease</fullName>
    </submittedName>
</protein>
<dbReference type="InterPro" id="IPR011049">
    <property type="entry name" value="Serralysin-like_metalloprot_C"/>
</dbReference>
<dbReference type="PANTHER" id="PTHR42834:SF1">
    <property type="entry name" value="ENDONUCLEASE_EXONUCLEASE_PHOSPHATASE FAMILY PROTEIN (AFU_ORTHOLOGUE AFUA_3G09210)"/>
    <property type="match status" value="1"/>
</dbReference>
<dbReference type="EMBL" id="JAXCLA010000009">
    <property type="protein sequence ID" value="MDY0747836.1"/>
    <property type="molecule type" value="Genomic_DNA"/>
</dbReference>
<keyword evidence="3" id="KW-0378">Hydrolase</keyword>
<feature type="signal peptide" evidence="1">
    <location>
        <begin position="1"/>
        <end position="21"/>
    </location>
</feature>
<dbReference type="InterPro" id="IPR036691">
    <property type="entry name" value="Endo/exonu/phosph_ase_sf"/>
</dbReference>
<dbReference type="NCBIfam" id="NF033681">
    <property type="entry name" value="ExeM_NucH_DNase"/>
    <property type="match status" value="1"/>
</dbReference>
<dbReference type="Pfam" id="PF00932">
    <property type="entry name" value="LTD"/>
    <property type="match status" value="1"/>
</dbReference>
<reference evidence="3 4" key="1">
    <citation type="submission" date="2023-11" db="EMBL/GenBank/DDBJ databases">
        <title>Paucibacter sp. nov., isolated from fresh soil in Korea.</title>
        <authorList>
            <person name="Le N.T.T."/>
        </authorList>
    </citation>
    <scope>NUCLEOTIDE SEQUENCE [LARGE SCALE GENOMIC DNA]</scope>
    <source>
        <strain evidence="3 4">R3-3</strain>
    </source>
</reference>
<dbReference type="Pfam" id="PF00353">
    <property type="entry name" value="HemolysinCabind"/>
    <property type="match status" value="1"/>
</dbReference>